<comment type="caution">
    <text evidence="6">The sequence shown here is derived from an EMBL/GenBank/DDBJ whole genome shotgun (WGS) entry which is preliminary data.</text>
</comment>
<accession>A0ABP4FYA7</accession>
<gene>
    <name evidence="6" type="ORF">GCM10009675_27030</name>
</gene>
<evidence type="ECO:0000313" key="7">
    <source>
        <dbReference type="Proteomes" id="UP001500467"/>
    </source>
</evidence>
<dbReference type="InterPro" id="IPR033140">
    <property type="entry name" value="Lipase_GDXG_put_SER_AS"/>
</dbReference>
<dbReference type="PANTHER" id="PTHR48081">
    <property type="entry name" value="AB HYDROLASE SUPERFAMILY PROTEIN C4A8.06C"/>
    <property type="match status" value="1"/>
</dbReference>
<dbReference type="Proteomes" id="UP001500467">
    <property type="component" value="Unassembled WGS sequence"/>
</dbReference>
<feature type="region of interest" description="Disordered" evidence="4">
    <location>
        <begin position="293"/>
        <end position="317"/>
    </location>
</feature>
<name>A0ABP4FYA7_9PSEU</name>
<dbReference type="PROSITE" id="PS01174">
    <property type="entry name" value="LIPASE_GDXG_SER"/>
    <property type="match status" value="1"/>
</dbReference>
<evidence type="ECO:0000256" key="2">
    <source>
        <dbReference type="ARBA" id="ARBA00022801"/>
    </source>
</evidence>
<evidence type="ECO:0000256" key="4">
    <source>
        <dbReference type="SAM" id="MobiDB-lite"/>
    </source>
</evidence>
<feature type="active site" evidence="3">
    <location>
        <position position="148"/>
    </location>
</feature>
<evidence type="ECO:0000313" key="6">
    <source>
        <dbReference type="EMBL" id="GAA1206503.1"/>
    </source>
</evidence>
<protein>
    <submittedName>
        <fullName evidence="6">Alpha/beta hydrolase fold domain-containing protein</fullName>
    </submittedName>
</protein>
<sequence length="317" mass="34449">MRLPERVIPLYLRVAGRNRVFRSPGRAQAHVDRLALRPRPYAPPRRLGSPVTVDVSRRDGWPVYRVRPAGARPRGSVVYIHGGGWVNEIAAAHWRLVAQIAAEARTTVVVPIYPLVPFGTADAVVNAVADLVREMGEVHGEVRLAGDSAGGQIALSAAMVLRDQHSVTLPRTLLISPALDLSWSNPRIPQVQPHDPWLAVPGGRVLSDRWRGELPTEDPRVSPLAGELARLGPLTVFTGTHDILNPDAHLLRDRGRAAGVETEFHEGEGLVHVYPLLPTRTGESARSIIVRRLTAGSSSNGPEHGERSPGSTSIRMP</sequence>
<dbReference type="Gene3D" id="3.40.50.1820">
    <property type="entry name" value="alpha/beta hydrolase"/>
    <property type="match status" value="1"/>
</dbReference>
<evidence type="ECO:0000256" key="1">
    <source>
        <dbReference type="ARBA" id="ARBA00010515"/>
    </source>
</evidence>
<evidence type="ECO:0000259" key="5">
    <source>
        <dbReference type="Pfam" id="PF07859"/>
    </source>
</evidence>
<organism evidence="6 7">
    <name type="scientific">Prauserella alba</name>
    <dbReference type="NCBI Taxonomy" id="176898"/>
    <lineage>
        <taxon>Bacteria</taxon>
        <taxon>Bacillati</taxon>
        <taxon>Actinomycetota</taxon>
        <taxon>Actinomycetes</taxon>
        <taxon>Pseudonocardiales</taxon>
        <taxon>Pseudonocardiaceae</taxon>
        <taxon>Prauserella</taxon>
    </lineage>
</organism>
<dbReference type="Pfam" id="PF07859">
    <property type="entry name" value="Abhydrolase_3"/>
    <property type="match status" value="1"/>
</dbReference>
<dbReference type="RefSeq" id="WP_301302814.1">
    <property type="nucleotide sequence ID" value="NZ_BAAALM010000008.1"/>
</dbReference>
<dbReference type="SUPFAM" id="SSF53474">
    <property type="entry name" value="alpha/beta-Hydrolases"/>
    <property type="match status" value="1"/>
</dbReference>
<comment type="similarity">
    <text evidence="1">Belongs to the 'GDXG' lipolytic enzyme family.</text>
</comment>
<proteinExistence type="inferred from homology"/>
<dbReference type="EMBL" id="BAAALM010000008">
    <property type="protein sequence ID" value="GAA1206503.1"/>
    <property type="molecule type" value="Genomic_DNA"/>
</dbReference>
<evidence type="ECO:0000256" key="3">
    <source>
        <dbReference type="PROSITE-ProRule" id="PRU10038"/>
    </source>
</evidence>
<dbReference type="InterPro" id="IPR013094">
    <property type="entry name" value="AB_hydrolase_3"/>
</dbReference>
<feature type="domain" description="Alpha/beta hydrolase fold-3" evidence="5">
    <location>
        <begin position="77"/>
        <end position="274"/>
    </location>
</feature>
<dbReference type="InterPro" id="IPR029058">
    <property type="entry name" value="AB_hydrolase_fold"/>
</dbReference>
<dbReference type="GO" id="GO:0016787">
    <property type="term" value="F:hydrolase activity"/>
    <property type="evidence" value="ECO:0007669"/>
    <property type="project" value="UniProtKB-KW"/>
</dbReference>
<keyword evidence="7" id="KW-1185">Reference proteome</keyword>
<dbReference type="PANTHER" id="PTHR48081:SF8">
    <property type="entry name" value="ALPHA_BETA HYDROLASE FOLD-3 DOMAIN-CONTAINING PROTEIN-RELATED"/>
    <property type="match status" value="1"/>
</dbReference>
<reference evidence="7" key="1">
    <citation type="journal article" date="2019" name="Int. J. Syst. Evol. Microbiol.">
        <title>The Global Catalogue of Microorganisms (GCM) 10K type strain sequencing project: providing services to taxonomists for standard genome sequencing and annotation.</title>
        <authorList>
            <consortium name="The Broad Institute Genomics Platform"/>
            <consortium name="The Broad Institute Genome Sequencing Center for Infectious Disease"/>
            <person name="Wu L."/>
            <person name="Ma J."/>
        </authorList>
    </citation>
    <scope>NUCLEOTIDE SEQUENCE [LARGE SCALE GENOMIC DNA]</scope>
    <source>
        <strain evidence="7">JCM 13022</strain>
    </source>
</reference>
<dbReference type="InterPro" id="IPR050300">
    <property type="entry name" value="GDXG_lipolytic_enzyme"/>
</dbReference>
<keyword evidence="2 6" id="KW-0378">Hydrolase</keyword>